<evidence type="ECO:0000313" key="4">
    <source>
        <dbReference type="Proteomes" id="UP000503278"/>
    </source>
</evidence>
<name>A0A7L5DX95_9SPHI</name>
<dbReference type="AlphaFoldDB" id="A0A7L5DX95"/>
<keyword evidence="4" id="KW-1185">Reference proteome</keyword>
<evidence type="ECO:0000313" key="3">
    <source>
        <dbReference type="EMBL" id="QJD95720.1"/>
    </source>
</evidence>
<sequence length="193" mass="21821">MNTQEIQEQLRDNQEVLMSHAERIGSLEKKGTGMRPVPPPDYSRDFAEIKQSLEELVKAATPAKQAEELTSIVNSLLAKMPEKIKTVIEYRLTGASKPVLLSGACALLVLIGSVSLNISLWRENGRLETGDTKLNLLRQKYPAISEWADSAYVHLDDSLWKKRDVDDDNQRSQVQQKERRGQPGRRRKSLLGR</sequence>
<proteinExistence type="predicted"/>
<accession>A0A7L5DX95</accession>
<dbReference type="RefSeq" id="WP_169606727.1">
    <property type="nucleotide sequence ID" value="NZ_CP051682.1"/>
</dbReference>
<evidence type="ECO:0000256" key="1">
    <source>
        <dbReference type="SAM" id="MobiDB-lite"/>
    </source>
</evidence>
<feature type="region of interest" description="Disordered" evidence="1">
    <location>
        <begin position="165"/>
        <end position="193"/>
    </location>
</feature>
<feature type="transmembrane region" description="Helical" evidence="2">
    <location>
        <begin position="99"/>
        <end position="120"/>
    </location>
</feature>
<keyword evidence="2" id="KW-1133">Transmembrane helix</keyword>
<organism evidence="3 4">
    <name type="scientific">Mucilaginibacter robiniae</name>
    <dbReference type="NCBI Taxonomy" id="2728022"/>
    <lineage>
        <taxon>Bacteria</taxon>
        <taxon>Pseudomonadati</taxon>
        <taxon>Bacteroidota</taxon>
        <taxon>Sphingobacteriia</taxon>
        <taxon>Sphingobacteriales</taxon>
        <taxon>Sphingobacteriaceae</taxon>
        <taxon>Mucilaginibacter</taxon>
    </lineage>
</organism>
<evidence type="ECO:0000256" key="2">
    <source>
        <dbReference type="SAM" id="Phobius"/>
    </source>
</evidence>
<gene>
    <name evidence="3" type="ORF">HH214_07460</name>
</gene>
<feature type="compositionally biased region" description="Basic and acidic residues" evidence="1">
    <location>
        <begin position="165"/>
        <end position="181"/>
    </location>
</feature>
<dbReference type="Proteomes" id="UP000503278">
    <property type="component" value="Chromosome"/>
</dbReference>
<protein>
    <submittedName>
        <fullName evidence="3">Uncharacterized protein</fullName>
    </submittedName>
</protein>
<reference evidence="3 4" key="1">
    <citation type="submission" date="2020-04" db="EMBL/GenBank/DDBJ databases">
        <title>Genome sequencing of novel species.</title>
        <authorList>
            <person name="Heo J."/>
            <person name="Kim S.-J."/>
            <person name="Kim J.-S."/>
            <person name="Hong S.-B."/>
            <person name="Kwon S.-W."/>
        </authorList>
    </citation>
    <scope>NUCLEOTIDE SEQUENCE [LARGE SCALE GENOMIC DNA]</scope>
    <source>
        <strain evidence="3 4">F39-2</strain>
    </source>
</reference>
<keyword evidence="2" id="KW-0812">Transmembrane</keyword>
<dbReference type="KEGG" id="mrob:HH214_07460"/>
<feature type="compositionally biased region" description="Basic residues" evidence="1">
    <location>
        <begin position="182"/>
        <end position="193"/>
    </location>
</feature>
<dbReference type="EMBL" id="CP051682">
    <property type="protein sequence ID" value="QJD95720.1"/>
    <property type="molecule type" value="Genomic_DNA"/>
</dbReference>
<keyword evidence="2" id="KW-0472">Membrane</keyword>